<dbReference type="EMBL" id="LUXO01000043">
    <property type="protein sequence ID" value="KZV00120.1"/>
    <property type="molecule type" value="Genomic_DNA"/>
</dbReference>
<feature type="transmembrane region" description="Helical" evidence="1">
    <location>
        <begin position="319"/>
        <end position="341"/>
    </location>
</feature>
<dbReference type="RefSeq" id="WP_003644276.1">
    <property type="nucleotide sequence ID" value="NZ_AP028145.1"/>
</dbReference>
<evidence type="ECO:0000313" key="6">
    <source>
        <dbReference type="EMBL" id="KZU91589.1"/>
    </source>
</evidence>
<dbReference type="Pfam" id="PF11797">
    <property type="entry name" value="WxLIP_HBD"/>
    <property type="match status" value="1"/>
</dbReference>
<dbReference type="EMBL" id="LUWI01000010">
    <property type="protein sequence ID" value="KZU07164.1"/>
    <property type="molecule type" value="Genomic_DNA"/>
</dbReference>
<dbReference type="InterPro" id="IPR021759">
    <property type="entry name" value="WxLIP_HBD"/>
</dbReference>
<evidence type="ECO:0000313" key="7">
    <source>
        <dbReference type="EMBL" id="KZV00120.1"/>
    </source>
</evidence>
<evidence type="ECO:0000313" key="8">
    <source>
        <dbReference type="EMBL" id="QQM59904.1"/>
    </source>
</evidence>
<name>A0A0G9FDW6_LACPN</name>
<gene>
    <name evidence="8" type="ORF">JH395_09045</name>
    <name evidence="6" type="ORF">Lp19_2875</name>
    <name evidence="7" type="ORF">NAB2_3350</name>
    <name evidence="5" type="ORF">Nizo2260_0705</name>
</gene>
<evidence type="ECO:0000313" key="10">
    <source>
        <dbReference type="Proteomes" id="UP000076882"/>
    </source>
</evidence>
<keyword evidence="1" id="KW-1133">Transmembrane helix</keyword>
<feature type="signal peptide" evidence="2">
    <location>
        <begin position="1"/>
        <end position="26"/>
    </location>
</feature>
<evidence type="ECO:0000259" key="3">
    <source>
        <dbReference type="Pfam" id="PF06030"/>
    </source>
</evidence>
<dbReference type="AlphaFoldDB" id="A0A0G9FDW6"/>
<evidence type="ECO:0000313" key="11">
    <source>
        <dbReference type="Proteomes" id="UP000076989"/>
    </source>
</evidence>
<dbReference type="PATRIC" id="fig|1590.142.peg.1337"/>
<dbReference type="GeneID" id="77217882"/>
<dbReference type="InterPro" id="IPR010317">
    <property type="entry name" value="WxLIP_PGBD"/>
</dbReference>
<sequence>MKKLMCLFGVIGGLVFMSWTSPSVQATATNAEVQYSVNKISPGQEVDASSPFFDLKAKAGTTRKIQARVYNPTDQSITVKTQLLTTFTNDSGQIAYTQTAKRYDASLKYRFDQIATLAAGSDKVTVPAKSNRVVSATINIPKGFDTGVILGSWYFEKMGQGAKKASKGVNINQKYSYALAVKLTAKEIAQPKLTLGTVTPGLRNYRKVVLATIRNPEPAVVSQLKLTTKVTRKGSSKVLYQNSSDNLIMAPNSNFTYPTFLDDQVMRAGDYTLSVTATTNDSKWAKKTWHWSRDFKITTEQARQNNQKAKNDPAAPISIWWYVLIVIVIAGLSAGIVYLIMKRHNRRT</sequence>
<reference evidence="9 10" key="1">
    <citation type="submission" date="2016-03" db="EMBL/GenBank/DDBJ databases">
        <title>Comparative genomics of 54 Lactobacillus plantarum strains reveals genomic uncoupling from niche constraints.</title>
        <authorList>
            <person name="Martino M.E."/>
        </authorList>
    </citation>
    <scope>NUCLEOTIDE SEQUENCE [LARGE SCALE GENOMIC DNA]</scope>
    <source>
        <strain evidence="6 10">19.1</strain>
        <strain evidence="7 9">NAB2</strain>
        <strain evidence="5 11">Nizo2260</strain>
    </source>
</reference>
<dbReference type="Proteomes" id="UP000076872">
    <property type="component" value="Unassembled WGS sequence"/>
</dbReference>
<feature type="chain" id="PRO_5043120313" evidence="2">
    <location>
        <begin position="27"/>
        <end position="348"/>
    </location>
</feature>
<dbReference type="KEGG" id="lpb:SH83_05985"/>
<dbReference type="EMBL" id="CP066817">
    <property type="protein sequence ID" value="QQM59904.1"/>
    <property type="molecule type" value="Genomic_DNA"/>
</dbReference>
<keyword evidence="2" id="KW-0732">Signal</keyword>
<feature type="domain" description="WxL Interacting Protein host binding" evidence="4">
    <location>
        <begin position="167"/>
        <end position="307"/>
    </location>
</feature>
<accession>A0A0G9FDW6</accession>
<dbReference type="Pfam" id="PF06030">
    <property type="entry name" value="WxLIP_PGBD"/>
    <property type="match status" value="1"/>
</dbReference>
<evidence type="ECO:0000256" key="2">
    <source>
        <dbReference type="SAM" id="SignalP"/>
    </source>
</evidence>
<dbReference type="Proteomes" id="UP000076989">
    <property type="component" value="Unassembled WGS sequence"/>
</dbReference>
<proteinExistence type="predicted"/>
<dbReference type="EMBL" id="LUXM01000040">
    <property type="protein sequence ID" value="KZU91589.1"/>
    <property type="molecule type" value="Genomic_DNA"/>
</dbReference>
<reference evidence="8 12" key="2">
    <citation type="submission" date="2020-12" db="EMBL/GenBank/DDBJ databases">
        <title>Whole genome sequencing of Lactobacillus plantarum PC518.</title>
        <authorList>
            <person name="Guo Q."/>
        </authorList>
    </citation>
    <scope>NUCLEOTIDE SEQUENCE [LARGE SCALE GENOMIC DNA]</scope>
    <source>
        <strain evidence="8 12">PC518</strain>
    </source>
</reference>
<evidence type="ECO:0000256" key="1">
    <source>
        <dbReference type="SAM" id="Phobius"/>
    </source>
</evidence>
<dbReference type="OMA" id="PNTNFNY"/>
<evidence type="ECO:0000259" key="4">
    <source>
        <dbReference type="Pfam" id="PF11797"/>
    </source>
</evidence>
<keyword evidence="1" id="KW-0472">Membrane</keyword>
<evidence type="ECO:0000313" key="5">
    <source>
        <dbReference type="EMBL" id="KZU07164.1"/>
    </source>
</evidence>
<keyword evidence="1" id="KW-0812">Transmembrane</keyword>
<dbReference type="Proteomes" id="UP000595466">
    <property type="component" value="Chromosome"/>
</dbReference>
<feature type="domain" description="WxL Interacting Protein peptidoglycan binding" evidence="3">
    <location>
        <begin position="35"/>
        <end position="157"/>
    </location>
</feature>
<evidence type="ECO:0000313" key="9">
    <source>
        <dbReference type="Proteomes" id="UP000076872"/>
    </source>
</evidence>
<protein>
    <submittedName>
        <fullName evidence="6">Cell surface protein</fullName>
    </submittedName>
    <submittedName>
        <fullName evidence="8">DUF916 and DUF3324 domain-containing protein</fullName>
    </submittedName>
</protein>
<organism evidence="6 10">
    <name type="scientific">Lactiplantibacillus plantarum</name>
    <name type="common">Lactobacillus plantarum</name>
    <dbReference type="NCBI Taxonomy" id="1590"/>
    <lineage>
        <taxon>Bacteria</taxon>
        <taxon>Bacillati</taxon>
        <taxon>Bacillota</taxon>
        <taxon>Bacilli</taxon>
        <taxon>Lactobacillales</taxon>
        <taxon>Lactobacillaceae</taxon>
        <taxon>Lactiplantibacillus</taxon>
    </lineage>
</organism>
<dbReference type="Proteomes" id="UP000076882">
    <property type="component" value="Unassembled WGS sequence"/>
</dbReference>
<evidence type="ECO:0000313" key="12">
    <source>
        <dbReference type="Proteomes" id="UP000595466"/>
    </source>
</evidence>